<dbReference type="AlphaFoldDB" id="A0ABD0PB43"/>
<feature type="non-terminal residue" evidence="2">
    <location>
        <position position="248"/>
    </location>
</feature>
<dbReference type="Proteomes" id="UP001529510">
    <property type="component" value="Unassembled WGS sequence"/>
</dbReference>
<sequence length="248" mass="27245">REKRIKEIRSGESTESSRDKPVRVTSLKRKPSEQPALTPRPSLTSSVLRNSDSKSDNSSTPSRVPTARSAMLRRNSSGRNDSSVVSRVASGLRRNSSDSDTVTAPDKPSTSVPDSPDDNSEISNAVYKRHYLHNSSKTDHTTSEDEVDTSRQTETSLKVITKSRITPSHLKPSTPDKEILRPPMSKPPEPPSKDEEIVNNQTSEDENLSPSTPPEKPHSSPPASFSDPEETQTSFSIESPIEKTVTTK</sequence>
<evidence type="ECO:0000256" key="1">
    <source>
        <dbReference type="SAM" id="MobiDB-lite"/>
    </source>
</evidence>
<evidence type="ECO:0000313" key="3">
    <source>
        <dbReference type="Proteomes" id="UP001529510"/>
    </source>
</evidence>
<reference evidence="2 3" key="1">
    <citation type="submission" date="2024-05" db="EMBL/GenBank/DDBJ databases">
        <title>Genome sequencing and assembly of Indian major carp, Cirrhinus mrigala (Hamilton, 1822).</title>
        <authorList>
            <person name="Mohindra V."/>
            <person name="Chowdhury L.M."/>
            <person name="Lal K."/>
            <person name="Jena J.K."/>
        </authorList>
    </citation>
    <scope>NUCLEOTIDE SEQUENCE [LARGE SCALE GENOMIC DNA]</scope>
    <source>
        <strain evidence="2">CM1030</strain>
        <tissue evidence="2">Blood</tissue>
    </source>
</reference>
<comment type="caution">
    <text evidence="2">The sequence shown here is derived from an EMBL/GenBank/DDBJ whole genome shotgun (WGS) entry which is preliminary data.</text>
</comment>
<keyword evidence="3" id="KW-1185">Reference proteome</keyword>
<feature type="compositionally biased region" description="Basic and acidic residues" evidence="1">
    <location>
        <begin position="136"/>
        <end position="151"/>
    </location>
</feature>
<name>A0ABD0PB43_CIRMR</name>
<feature type="compositionally biased region" description="Basic and acidic residues" evidence="1">
    <location>
        <begin position="1"/>
        <end position="22"/>
    </location>
</feature>
<feature type="compositionally biased region" description="Polar residues" evidence="1">
    <location>
        <begin position="152"/>
        <end position="166"/>
    </location>
</feature>
<gene>
    <name evidence="2" type="ORF">M9458_034757</name>
</gene>
<feature type="compositionally biased region" description="Polar residues" evidence="1">
    <location>
        <begin position="98"/>
        <end position="113"/>
    </location>
</feature>
<accession>A0ABD0PB43</accession>
<feature type="compositionally biased region" description="Polar residues" evidence="1">
    <location>
        <begin position="74"/>
        <end position="85"/>
    </location>
</feature>
<feature type="region of interest" description="Disordered" evidence="1">
    <location>
        <begin position="1"/>
        <end position="248"/>
    </location>
</feature>
<feature type="non-terminal residue" evidence="2">
    <location>
        <position position="1"/>
    </location>
</feature>
<organism evidence="2 3">
    <name type="scientific">Cirrhinus mrigala</name>
    <name type="common">Mrigala</name>
    <dbReference type="NCBI Taxonomy" id="683832"/>
    <lineage>
        <taxon>Eukaryota</taxon>
        <taxon>Metazoa</taxon>
        <taxon>Chordata</taxon>
        <taxon>Craniata</taxon>
        <taxon>Vertebrata</taxon>
        <taxon>Euteleostomi</taxon>
        <taxon>Actinopterygii</taxon>
        <taxon>Neopterygii</taxon>
        <taxon>Teleostei</taxon>
        <taxon>Ostariophysi</taxon>
        <taxon>Cypriniformes</taxon>
        <taxon>Cyprinidae</taxon>
        <taxon>Labeoninae</taxon>
        <taxon>Labeonini</taxon>
        <taxon>Cirrhinus</taxon>
    </lineage>
</organism>
<protein>
    <submittedName>
        <fullName evidence="2">Uncharacterized protein</fullName>
    </submittedName>
</protein>
<proteinExistence type="predicted"/>
<evidence type="ECO:0000313" key="2">
    <source>
        <dbReference type="EMBL" id="KAL0170161.1"/>
    </source>
</evidence>
<dbReference type="EMBL" id="JAMKFB020000017">
    <property type="protein sequence ID" value="KAL0170161.1"/>
    <property type="molecule type" value="Genomic_DNA"/>
</dbReference>